<dbReference type="Pfam" id="PF14559">
    <property type="entry name" value="TPR_19"/>
    <property type="match status" value="1"/>
</dbReference>
<keyword evidence="1" id="KW-0677">Repeat</keyword>
<keyword evidence="2 3" id="KW-0802">TPR repeat</keyword>
<dbReference type="AlphaFoldDB" id="A0A0P9C8T5"/>
<feature type="repeat" description="TPR" evidence="3">
    <location>
        <begin position="500"/>
        <end position="533"/>
    </location>
</feature>
<evidence type="ECO:0000313" key="6">
    <source>
        <dbReference type="EMBL" id="SCY27233.1"/>
    </source>
</evidence>
<dbReference type="OrthoDB" id="9766710at2"/>
<dbReference type="STRING" id="381306.AN478_02345"/>
<proteinExistence type="predicted"/>
<dbReference type="Proteomes" id="UP000183104">
    <property type="component" value="Unassembled WGS sequence"/>
</dbReference>
<dbReference type="PROSITE" id="PS50005">
    <property type="entry name" value="TPR"/>
    <property type="match status" value="3"/>
</dbReference>
<protein>
    <submittedName>
        <fullName evidence="6">Flp pilus assembly protein TadD, contains TPR repeats</fullName>
    </submittedName>
</protein>
<reference evidence="7" key="1">
    <citation type="submission" date="2016-10" db="EMBL/GenBank/DDBJ databases">
        <authorList>
            <person name="Varghese N."/>
        </authorList>
    </citation>
    <scope>NUCLEOTIDE SEQUENCE [LARGE SCALE GENOMIC DNA]</scope>
    <source>
        <strain evidence="7">HL 19</strain>
    </source>
</reference>
<name>A0A0P9C8T5_9GAMM</name>
<dbReference type="InterPro" id="IPR019734">
    <property type="entry name" value="TPR_rpt"/>
</dbReference>
<dbReference type="EMBL" id="FMUN01000004">
    <property type="protein sequence ID" value="SCY27233.1"/>
    <property type="molecule type" value="Genomic_DNA"/>
</dbReference>
<keyword evidence="5" id="KW-0732">Signal</keyword>
<dbReference type="Pfam" id="PF13432">
    <property type="entry name" value="TPR_16"/>
    <property type="match status" value="3"/>
</dbReference>
<evidence type="ECO:0000256" key="1">
    <source>
        <dbReference type="ARBA" id="ARBA00022737"/>
    </source>
</evidence>
<dbReference type="InterPro" id="IPR011990">
    <property type="entry name" value="TPR-like_helical_dom_sf"/>
</dbReference>
<dbReference type="Gene3D" id="1.25.40.10">
    <property type="entry name" value="Tetratricopeptide repeat domain"/>
    <property type="match status" value="3"/>
</dbReference>
<evidence type="ECO:0000256" key="2">
    <source>
        <dbReference type="ARBA" id="ARBA00022803"/>
    </source>
</evidence>
<feature type="repeat" description="TPR" evidence="3">
    <location>
        <begin position="198"/>
        <end position="231"/>
    </location>
</feature>
<sequence>MDDTRVKARFLPGRLLLVGGLASILAACQTAPSDQPASDAGPMPSMEDGAAPEKAGASPFQRGMYAYLTAEMARQEGRLDIASEWYARAARVTGRGTLFERATEAALHGRQGEKAAAYAREWREAAPERPEPLLALAQARLLLGKPGEAVGVLGALVDQFPRAEEVYLGAGERLVQSGGVETAVRVLRETAGNNPDNAAAQLAYGYLLARLEQREQAADVLERALELRPHWEAAAVELARTRSVNEGMGILRDFIDEHPRADQARLRYGQGLLAQGGAEEAERVFLGLAEEGMRDARVYMGLGMARSQQGDWRGARRALQRVLELDPGNNEALFHLGQVTKELGSYEAAADYFGRVNGGRYLEQARMEEAAAAVELGDLQRALRLVRQVRAYRPDEPEYFRLEARILAEIGQYRAAEEVASKGLQQDPDHKELLYTRSLVREKVGDYAGMEADIRSVIEDHPQEARAYNFLGYSLADRGVRLSEALRLLERANELEPNQGYILDSLGWAYFRLGRLEAAESYLRQALERSEEEDPEILVHLGEVLEARGRPGEAREMWLRALEMVEEDSDMARELRRRLDEGKQ</sequence>
<dbReference type="InterPro" id="IPR051012">
    <property type="entry name" value="CellSynth/LPSAsmb/PSIAsmb"/>
</dbReference>
<feature type="repeat" description="TPR" evidence="3">
    <location>
        <begin position="296"/>
        <end position="329"/>
    </location>
</feature>
<keyword evidence="7" id="KW-1185">Reference proteome</keyword>
<evidence type="ECO:0000256" key="5">
    <source>
        <dbReference type="SAM" id="SignalP"/>
    </source>
</evidence>
<evidence type="ECO:0000256" key="4">
    <source>
        <dbReference type="SAM" id="MobiDB-lite"/>
    </source>
</evidence>
<dbReference type="SUPFAM" id="SSF48452">
    <property type="entry name" value="TPR-like"/>
    <property type="match status" value="2"/>
</dbReference>
<dbReference type="RefSeq" id="WP_054965016.1">
    <property type="nucleotide sequence ID" value="NZ_FMUN01000004.1"/>
</dbReference>
<accession>A0A0P9C8T5</accession>
<evidence type="ECO:0000256" key="3">
    <source>
        <dbReference type="PROSITE-ProRule" id="PRU00339"/>
    </source>
</evidence>
<feature type="chain" id="PRO_5010433417" evidence="5">
    <location>
        <begin position="27"/>
        <end position="584"/>
    </location>
</feature>
<dbReference type="SMART" id="SM00028">
    <property type="entry name" value="TPR"/>
    <property type="match status" value="7"/>
</dbReference>
<feature type="region of interest" description="Disordered" evidence="4">
    <location>
        <begin position="32"/>
        <end position="56"/>
    </location>
</feature>
<evidence type="ECO:0000313" key="7">
    <source>
        <dbReference type="Proteomes" id="UP000183104"/>
    </source>
</evidence>
<dbReference type="PANTHER" id="PTHR45586">
    <property type="entry name" value="TPR REPEAT-CONTAINING PROTEIN PA4667"/>
    <property type="match status" value="1"/>
</dbReference>
<feature type="signal peptide" evidence="5">
    <location>
        <begin position="1"/>
        <end position="26"/>
    </location>
</feature>
<dbReference type="PROSITE" id="PS51257">
    <property type="entry name" value="PROKAR_LIPOPROTEIN"/>
    <property type="match status" value="1"/>
</dbReference>
<dbReference type="PANTHER" id="PTHR45586:SF1">
    <property type="entry name" value="LIPOPOLYSACCHARIDE ASSEMBLY PROTEIN B"/>
    <property type="match status" value="1"/>
</dbReference>
<gene>
    <name evidence="6" type="ORF">SAMN05661077_1662</name>
</gene>
<organism evidence="6 7">
    <name type="scientific">Thiohalorhabdus denitrificans</name>
    <dbReference type="NCBI Taxonomy" id="381306"/>
    <lineage>
        <taxon>Bacteria</taxon>
        <taxon>Pseudomonadati</taxon>
        <taxon>Pseudomonadota</taxon>
        <taxon>Gammaproteobacteria</taxon>
        <taxon>Thiohalorhabdales</taxon>
        <taxon>Thiohalorhabdaceae</taxon>
        <taxon>Thiohalorhabdus</taxon>
    </lineage>
</organism>